<comment type="caution">
    <text evidence="2">The sequence shown here is derived from an EMBL/GenBank/DDBJ whole genome shotgun (WGS) entry which is preliminary data.</text>
</comment>
<accession>A0A9W4I530</accession>
<dbReference type="InterPro" id="IPR007612">
    <property type="entry name" value="LOR"/>
</dbReference>
<dbReference type="Proteomes" id="UP001152592">
    <property type="component" value="Unassembled WGS sequence"/>
</dbReference>
<dbReference type="InterPro" id="IPR025659">
    <property type="entry name" value="Tubby-like_C"/>
</dbReference>
<dbReference type="Pfam" id="PF04525">
    <property type="entry name" value="LOR"/>
    <property type="match status" value="1"/>
</dbReference>
<dbReference type="AlphaFoldDB" id="A0A9W4I530"/>
<comment type="similarity">
    <text evidence="1">Belongs to the LOR family.</text>
</comment>
<organism evidence="2 3">
    <name type="scientific">Penicillium salamii</name>
    <dbReference type="NCBI Taxonomy" id="1612424"/>
    <lineage>
        <taxon>Eukaryota</taxon>
        <taxon>Fungi</taxon>
        <taxon>Dikarya</taxon>
        <taxon>Ascomycota</taxon>
        <taxon>Pezizomycotina</taxon>
        <taxon>Eurotiomycetes</taxon>
        <taxon>Eurotiomycetidae</taxon>
        <taxon>Eurotiales</taxon>
        <taxon>Aspergillaceae</taxon>
        <taxon>Penicillium</taxon>
    </lineage>
</organism>
<evidence type="ECO:0000313" key="3">
    <source>
        <dbReference type="Proteomes" id="UP001152592"/>
    </source>
</evidence>
<proteinExistence type="inferred from homology"/>
<evidence type="ECO:0000313" key="2">
    <source>
        <dbReference type="EMBL" id="CAG8236286.1"/>
    </source>
</evidence>
<evidence type="ECO:0000256" key="1">
    <source>
        <dbReference type="ARBA" id="ARBA00005437"/>
    </source>
</evidence>
<gene>
    <name evidence="2" type="ORF">PSALAMII_LOCUS391</name>
</gene>
<dbReference type="InterPro" id="IPR038595">
    <property type="entry name" value="LOR_sf"/>
</dbReference>
<dbReference type="EMBL" id="CAJVPD010000018">
    <property type="protein sequence ID" value="CAG8236286.1"/>
    <property type="molecule type" value="Genomic_DNA"/>
</dbReference>
<name>A0A9W4I530_9EURO</name>
<dbReference type="Gene3D" id="2.40.160.200">
    <property type="entry name" value="LURP1-related"/>
    <property type="match status" value="1"/>
</dbReference>
<sequence>MSSIASTSRSRDHALQPLSDPVAIRSELVASEETELRLYPRANRKSATEYTINNVFTGSTVLSVTGRKYGNSPGREFRDSSGLPLFELRRAGFLIRPWKVQLPGDDSKNLASIYMEGPSKKITLNIAENQAPAIGGAKGVDVEKKVTLKVFRKTALYTFDVLVGDQKVAHIQENPELNRSVGHLMSSPYDYVPPRRILDIRLAEGLDASIVSLSSNHGSLYGAPGLNTSNC</sequence>
<dbReference type="SUPFAM" id="SSF54518">
    <property type="entry name" value="Tubby C-terminal domain-like"/>
    <property type="match status" value="1"/>
</dbReference>
<reference evidence="2" key="1">
    <citation type="submission" date="2021-07" db="EMBL/GenBank/DDBJ databases">
        <authorList>
            <person name="Branca A.L. A."/>
        </authorList>
    </citation>
    <scope>NUCLEOTIDE SEQUENCE</scope>
</reference>
<protein>
    <submittedName>
        <fullName evidence="2">Uncharacterized protein</fullName>
    </submittedName>
</protein>
<dbReference type="OrthoDB" id="9996895at2759"/>